<organism evidence="7 9">
    <name type="scientific">Hortaea werneckii</name>
    <name type="common">Black yeast</name>
    <name type="synonym">Cladosporium werneckii</name>
    <dbReference type="NCBI Taxonomy" id="91943"/>
    <lineage>
        <taxon>Eukaryota</taxon>
        <taxon>Fungi</taxon>
        <taxon>Dikarya</taxon>
        <taxon>Ascomycota</taxon>
        <taxon>Pezizomycotina</taxon>
        <taxon>Dothideomycetes</taxon>
        <taxon>Dothideomycetidae</taxon>
        <taxon>Mycosphaerellales</taxon>
        <taxon>Teratosphaeriaceae</taxon>
        <taxon>Hortaea</taxon>
    </lineage>
</organism>
<dbReference type="VEuPathDB" id="FungiDB:BTJ68_13419"/>
<dbReference type="PANTHER" id="PTHR11552:SF115">
    <property type="entry name" value="DEHYDROGENASE XPTC-RELATED"/>
    <property type="match status" value="1"/>
</dbReference>
<dbReference type="EMBL" id="QWIL01001795">
    <property type="protein sequence ID" value="RMX99567.1"/>
    <property type="molecule type" value="Genomic_DNA"/>
</dbReference>
<feature type="binding site" evidence="3">
    <location>
        <position position="105"/>
    </location>
    <ligand>
        <name>FAD</name>
        <dbReference type="ChEBI" id="CHEBI:57692"/>
    </ligand>
</feature>
<evidence type="ECO:0000256" key="3">
    <source>
        <dbReference type="PIRSR" id="PIRSR000137-2"/>
    </source>
</evidence>
<feature type="domain" description="Glucose-methanol-choline oxidoreductase N-terminal" evidence="5">
    <location>
        <begin position="335"/>
        <end position="349"/>
    </location>
</feature>
<comment type="cofactor">
    <cofactor evidence="3">
        <name>FAD</name>
        <dbReference type="ChEBI" id="CHEBI:57692"/>
    </cofactor>
</comment>
<dbReference type="AlphaFoldDB" id="A0A3M7BAH5"/>
<dbReference type="EMBL" id="QWIM01000287">
    <property type="protein sequence ID" value="RMY36664.1"/>
    <property type="molecule type" value="Genomic_DNA"/>
</dbReference>
<dbReference type="SUPFAM" id="SSF51905">
    <property type="entry name" value="FAD/NAD(P)-binding domain"/>
    <property type="match status" value="1"/>
</dbReference>
<sequence length="651" mass="70720">MLIQVAQISALLAVLKTAHGSPTTRFAPHAIVHHHPSKLHPEYDYIIIGGGTSGLTVANRLTEDDNEGGTTVPGLPVPDKYVRTVESVPQVGLNGRTSQFQTGAVVGGGTVVNGESMFPMSLQATNLLAGMFFNRGSAEDYDSWEELGNPGWGWKDLLPYFQKVEPDYAFVLTSLVDMVFSQSETFTPPSFQIANEYADIISPDLAPHSTDGPVGSSFPNFQWPIAKNFFRGWNAIGLLTQPQPNAGDANGAIYGPLSLNGKNQSRSSASNAYYRPIAGERSNLHLIVGHAASKINFDHFTARSVDFIRSNMTTNSSKNPISNAKAYREIILAAGAPYSPQILQLSGIGPKDLLEGLGINTIADLPGVGRNFQDQPTMFMQYTYSNYPYPSPEWLSTNETWTDEQLSLYHYNRTGPMTVPYFSGTLVAYLPLQNMTKEYDRILQSASNVNTSSLLPINTDPAILAGYHAQTQILLERYRSTHTTVQEVAFGGSGTVPVALLKPLSRGSVQINTTDPSKTPLVDFGTFSHPTDLEIAVEAIKKTREFMNSAPMQETGATEIIPGANITSDEEIAAAIRNLARSTWQHPTSSCSMMRRELGGVVDPSLKVYGVEGLRVVDASIMPMIIGSHTLSTVYAVAEKAADIIKAAQRH</sequence>
<feature type="active site" description="Proton donor" evidence="2">
    <location>
        <position position="586"/>
    </location>
</feature>
<dbReference type="Gene3D" id="3.30.560.10">
    <property type="entry name" value="Glucose Oxidase, domain 3"/>
    <property type="match status" value="1"/>
</dbReference>
<dbReference type="Pfam" id="PF05199">
    <property type="entry name" value="GMC_oxred_C"/>
    <property type="match status" value="1"/>
</dbReference>
<evidence type="ECO:0000313" key="8">
    <source>
        <dbReference type="Proteomes" id="UP000271337"/>
    </source>
</evidence>
<comment type="caution">
    <text evidence="7">The sequence shown here is derived from an EMBL/GenBank/DDBJ whole genome shotgun (WGS) entry which is preliminary data.</text>
</comment>
<keyword evidence="3" id="KW-0274">FAD</keyword>
<dbReference type="SUPFAM" id="SSF54373">
    <property type="entry name" value="FAD-linked reductases, C-terminal domain"/>
    <property type="match status" value="1"/>
</dbReference>
<dbReference type="Pfam" id="PF00732">
    <property type="entry name" value="GMC_oxred_N"/>
    <property type="match status" value="1"/>
</dbReference>
<evidence type="ECO:0000313" key="9">
    <source>
        <dbReference type="Proteomes" id="UP000276864"/>
    </source>
</evidence>
<dbReference type="Proteomes" id="UP000276864">
    <property type="component" value="Unassembled WGS sequence"/>
</dbReference>
<evidence type="ECO:0000256" key="2">
    <source>
        <dbReference type="PIRSR" id="PIRSR000137-1"/>
    </source>
</evidence>
<dbReference type="PROSITE" id="PS00624">
    <property type="entry name" value="GMC_OXRED_2"/>
    <property type="match status" value="1"/>
</dbReference>
<dbReference type="GO" id="GO:0016614">
    <property type="term" value="F:oxidoreductase activity, acting on CH-OH group of donors"/>
    <property type="evidence" value="ECO:0007669"/>
    <property type="project" value="InterPro"/>
</dbReference>
<dbReference type="InterPro" id="IPR007867">
    <property type="entry name" value="GMC_OxRtase_C"/>
</dbReference>
<keyword evidence="3" id="KW-0285">Flavoprotein</keyword>
<proteinExistence type="inferred from homology"/>
<reference evidence="8 9" key="1">
    <citation type="journal article" date="2018" name="BMC Genomics">
        <title>Genomic evidence for intraspecific hybridization in a clonal and extremely halotolerant yeast.</title>
        <authorList>
            <person name="Gostincar C."/>
            <person name="Stajich J.E."/>
            <person name="Zupancic J."/>
            <person name="Zalar P."/>
            <person name="Gunde-Cimerman N."/>
        </authorList>
    </citation>
    <scope>NUCLEOTIDE SEQUENCE [LARGE SCALE GENOMIC DNA]</scope>
    <source>
        <strain evidence="7 9">EXF-6651</strain>
        <strain evidence="6 8">EXF-6669</strain>
    </source>
</reference>
<accession>A0A3M7BAH5</accession>
<dbReference type="PANTHER" id="PTHR11552">
    <property type="entry name" value="GLUCOSE-METHANOL-CHOLINE GMC OXIDOREDUCTASE"/>
    <property type="match status" value="1"/>
</dbReference>
<dbReference type="GO" id="GO:0044550">
    <property type="term" value="P:secondary metabolite biosynthetic process"/>
    <property type="evidence" value="ECO:0007669"/>
    <property type="project" value="TreeGrafter"/>
</dbReference>
<evidence type="ECO:0000256" key="4">
    <source>
        <dbReference type="SAM" id="SignalP"/>
    </source>
</evidence>
<evidence type="ECO:0000313" key="7">
    <source>
        <dbReference type="EMBL" id="RMY36664.1"/>
    </source>
</evidence>
<feature type="signal peptide" evidence="4">
    <location>
        <begin position="1"/>
        <end position="20"/>
    </location>
</feature>
<name>A0A3M7BAH5_HORWE</name>
<evidence type="ECO:0000256" key="1">
    <source>
        <dbReference type="ARBA" id="ARBA00010790"/>
    </source>
</evidence>
<feature type="active site" description="Proton acceptor" evidence="2">
    <location>
        <position position="629"/>
    </location>
</feature>
<dbReference type="InterPro" id="IPR036188">
    <property type="entry name" value="FAD/NAD-bd_sf"/>
</dbReference>
<dbReference type="PIRSF" id="PIRSF000137">
    <property type="entry name" value="Alcohol_oxidase"/>
    <property type="match status" value="1"/>
</dbReference>
<dbReference type="GO" id="GO:0050660">
    <property type="term" value="F:flavin adenine dinucleotide binding"/>
    <property type="evidence" value="ECO:0007669"/>
    <property type="project" value="InterPro"/>
</dbReference>
<evidence type="ECO:0000313" key="6">
    <source>
        <dbReference type="EMBL" id="RMX99567.1"/>
    </source>
</evidence>
<feature type="chain" id="PRO_5044595902" description="Glucose-methanol-choline oxidoreductase N-terminal domain-containing protein" evidence="4">
    <location>
        <begin position="21"/>
        <end position="651"/>
    </location>
</feature>
<gene>
    <name evidence="7" type="ORF">D0866_03775</name>
    <name evidence="6" type="ORF">D0867_12053</name>
</gene>
<dbReference type="InterPro" id="IPR012132">
    <property type="entry name" value="GMC_OxRdtase"/>
</dbReference>
<keyword evidence="4" id="KW-0732">Signal</keyword>
<comment type="similarity">
    <text evidence="1">Belongs to the GMC oxidoreductase family.</text>
</comment>
<dbReference type="Gene3D" id="3.50.50.60">
    <property type="entry name" value="FAD/NAD(P)-binding domain"/>
    <property type="match status" value="1"/>
</dbReference>
<dbReference type="Proteomes" id="UP000271337">
    <property type="component" value="Unassembled WGS sequence"/>
</dbReference>
<dbReference type="OrthoDB" id="269227at2759"/>
<evidence type="ECO:0000259" key="5">
    <source>
        <dbReference type="PROSITE" id="PS00624"/>
    </source>
</evidence>
<feature type="binding site" evidence="3">
    <location>
        <begin position="52"/>
        <end position="53"/>
    </location>
    <ligand>
        <name>FAD</name>
        <dbReference type="ChEBI" id="CHEBI:57692"/>
    </ligand>
</feature>
<dbReference type="InterPro" id="IPR000172">
    <property type="entry name" value="GMC_OxRdtase_N"/>
</dbReference>
<protein>
    <recommendedName>
        <fullName evidence="5">Glucose-methanol-choline oxidoreductase N-terminal domain-containing protein</fullName>
    </recommendedName>
</protein>